<proteinExistence type="inferred from homology"/>
<evidence type="ECO:0000256" key="2">
    <source>
        <dbReference type="ARBA" id="ARBA00023002"/>
    </source>
</evidence>
<dbReference type="FunFam" id="3.40.50.720:FF:000084">
    <property type="entry name" value="Short-chain dehydrogenase reductase"/>
    <property type="match status" value="1"/>
</dbReference>
<dbReference type="SUPFAM" id="SSF51735">
    <property type="entry name" value="NAD(P)-binding Rossmann-fold domains"/>
    <property type="match status" value="1"/>
</dbReference>
<organism evidence="3">
    <name type="scientific">freshwater metagenome</name>
    <dbReference type="NCBI Taxonomy" id="449393"/>
    <lineage>
        <taxon>unclassified sequences</taxon>
        <taxon>metagenomes</taxon>
        <taxon>ecological metagenomes</taxon>
    </lineage>
</organism>
<evidence type="ECO:0000313" key="3">
    <source>
        <dbReference type="EMBL" id="CAB4368326.1"/>
    </source>
</evidence>
<protein>
    <submittedName>
        <fullName evidence="3">Unannotated protein</fullName>
    </submittedName>
</protein>
<dbReference type="GO" id="GO:0016616">
    <property type="term" value="F:oxidoreductase activity, acting on the CH-OH group of donors, NAD or NADP as acceptor"/>
    <property type="evidence" value="ECO:0007669"/>
    <property type="project" value="TreeGrafter"/>
</dbReference>
<dbReference type="GO" id="GO:0006633">
    <property type="term" value="P:fatty acid biosynthetic process"/>
    <property type="evidence" value="ECO:0007669"/>
    <property type="project" value="TreeGrafter"/>
</dbReference>
<dbReference type="PRINTS" id="PR00080">
    <property type="entry name" value="SDRFAMILY"/>
</dbReference>
<gene>
    <name evidence="3" type="ORF">UFOPK4179_01124</name>
</gene>
<sequence length="284" mass="30382">MIDLNSLNRLDGKVAIVTGASYGLGVLFAEILATAGADVVITARSVDKLRDTKAMIEALGRRCLVVEGDVTSFEDCDRVATEAMAAFGKIDILVNNAGWADDRLMRTEHCEPEMFTKMVNTDLIGLFYMTRAAAPHMLRGGGGSIINLSSIFGNLGSENRTAGYFAAKGGVNQLTRLLAVEWGDRNLRVNAIAPNFFVSEMTRALLEDSGMAEWMRSRTPMRRMGELPELVGPLLFLASDASSFITGVVLSVDGGWSAGGGAAQLSVPWDEWNGANGVPISPTS</sequence>
<reference evidence="3" key="1">
    <citation type="submission" date="2020-05" db="EMBL/GenBank/DDBJ databases">
        <authorList>
            <person name="Chiriac C."/>
            <person name="Salcher M."/>
            <person name="Ghai R."/>
            <person name="Kavagutti S V."/>
        </authorList>
    </citation>
    <scope>NUCLEOTIDE SEQUENCE</scope>
</reference>
<dbReference type="Gene3D" id="3.40.50.720">
    <property type="entry name" value="NAD(P)-binding Rossmann-like Domain"/>
    <property type="match status" value="1"/>
</dbReference>
<dbReference type="InterPro" id="IPR036291">
    <property type="entry name" value="NAD(P)-bd_dom_sf"/>
</dbReference>
<dbReference type="PANTHER" id="PTHR42760:SF133">
    <property type="entry name" value="3-OXOACYL-[ACYL-CARRIER-PROTEIN] REDUCTASE"/>
    <property type="match status" value="1"/>
</dbReference>
<dbReference type="PRINTS" id="PR00081">
    <property type="entry name" value="GDHRDH"/>
</dbReference>
<dbReference type="EMBL" id="CAETWZ010000126">
    <property type="protein sequence ID" value="CAB4368326.1"/>
    <property type="molecule type" value="Genomic_DNA"/>
</dbReference>
<dbReference type="PANTHER" id="PTHR42760">
    <property type="entry name" value="SHORT-CHAIN DEHYDROGENASES/REDUCTASES FAMILY MEMBER"/>
    <property type="match status" value="1"/>
</dbReference>
<evidence type="ECO:0000256" key="1">
    <source>
        <dbReference type="ARBA" id="ARBA00006484"/>
    </source>
</evidence>
<dbReference type="AlphaFoldDB" id="A0A6J6AHE8"/>
<dbReference type="Pfam" id="PF13561">
    <property type="entry name" value="adh_short_C2"/>
    <property type="match status" value="1"/>
</dbReference>
<keyword evidence="2" id="KW-0560">Oxidoreductase</keyword>
<dbReference type="GO" id="GO:0048038">
    <property type="term" value="F:quinone binding"/>
    <property type="evidence" value="ECO:0007669"/>
    <property type="project" value="TreeGrafter"/>
</dbReference>
<dbReference type="InterPro" id="IPR002347">
    <property type="entry name" value="SDR_fam"/>
</dbReference>
<accession>A0A6J6AHE8</accession>
<comment type="similarity">
    <text evidence="1">Belongs to the short-chain dehydrogenases/reductases (SDR) family.</text>
</comment>
<name>A0A6J6AHE8_9ZZZZ</name>